<dbReference type="PANTHER" id="PTHR43384">
    <property type="entry name" value="SEPTUM SITE-DETERMINING PROTEIN MIND HOMOLOG, CHLOROPLASTIC-RELATED"/>
    <property type="match status" value="1"/>
</dbReference>
<dbReference type="SUPFAM" id="SSF52540">
    <property type="entry name" value="P-loop containing nucleoside triphosphate hydrolases"/>
    <property type="match status" value="1"/>
</dbReference>
<proteinExistence type="predicted"/>
<evidence type="ECO:0000259" key="1">
    <source>
        <dbReference type="Pfam" id="PF01656"/>
    </source>
</evidence>
<dbReference type="AlphaFoldDB" id="A0A075LX55"/>
<sequence length="255" mass="28562">MVVTVVTGRGGAGKTTTTANLGTYFAQREFRTLLIDGDLYLPNLGFHFSLENIKYTLHSLLKDPNLDPEWAIYKHPHSGVFVMPGSTNLQDVLGISTAQLRDIVENMKYKFGMVFVDSPTGIPFDTLPTFEVASYQIIVVEIERSPIYTLETMVENEVEKLKALGDEYGLQEGVILNKVRESEDVVDKIIEVIEEDVGIPVLGVIPFDESVPESINVGVPILVYKPRSDAALAFKETGQIIEEWIFGKKEEKFRF</sequence>
<evidence type="ECO:0000313" key="3">
    <source>
        <dbReference type="Proteomes" id="UP000027981"/>
    </source>
</evidence>
<dbReference type="GO" id="GO:0005524">
    <property type="term" value="F:ATP binding"/>
    <property type="evidence" value="ECO:0007669"/>
    <property type="project" value="TreeGrafter"/>
</dbReference>
<dbReference type="RefSeq" id="WP_048164725.1">
    <property type="nucleotide sequence ID" value="NZ_CP006019.1"/>
</dbReference>
<reference evidence="3" key="1">
    <citation type="submission" date="2013-06" db="EMBL/GenBank/DDBJ databases">
        <title>Complete Genome Sequence of Hyperthermophilic Palaeococcus pacificus DY20341T, Isolated from a Deep-Sea Hydrothermal Sediments.</title>
        <authorList>
            <person name="Zeng X."/>
            <person name="Shao Z."/>
        </authorList>
    </citation>
    <scope>NUCLEOTIDE SEQUENCE [LARGE SCALE GENOMIC DNA]</scope>
    <source>
        <strain evidence="3">DY20341</strain>
    </source>
</reference>
<dbReference type="GO" id="GO:0009898">
    <property type="term" value="C:cytoplasmic side of plasma membrane"/>
    <property type="evidence" value="ECO:0007669"/>
    <property type="project" value="TreeGrafter"/>
</dbReference>
<dbReference type="InterPro" id="IPR002586">
    <property type="entry name" value="CobQ/CobB/MinD/ParA_Nub-bd_dom"/>
</dbReference>
<dbReference type="STRING" id="1343739.PAP_03565"/>
<gene>
    <name evidence="2" type="ORF">PAP_03565</name>
</gene>
<dbReference type="OrthoDB" id="31168at2157"/>
<protein>
    <submittedName>
        <fullName evidence="2">Phosphodiesterase</fullName>
    </submittedName>
</protein>
<dbReference type="GO" id="GO:0051782">
    <property type="term" value="P:negative regulation of cell division"/>
    <property type="evidence" value="ECO:0007669"/>
    <property type="project" value="TreeGrafter"/>
</dbReference>
<feature type="domain" description="CobQ/CobB/MinD/ParA nucleotide binding" evidence="1">
    <location>
        <begin position="3"/>
        <end position="220"/>
    </location>
</feature>
<dbReference type="InterPro" id="IPR050625">
    <property type="entry name" value="ParA/MinD_ATPase"/>
</dbReference>
<dbReference type="EMBL" id="CP006019">
    <property type="protein sequence ID" value="AIF69133.1"/>
    <property type="molecule type" value="Genomic_DNA"/>
</dbReference>
<dbReference type="GeneID" id="24841841"/>
<name>A0A075LX55_9EURY</name>
<accession>A0A075LX55</accession>
<dbReference type="InterPro" id="IPR027417">
    <property type="entry name" value="P-loop_NTPase"/>
</dbReference>
<dbReference type="GO" id="GO:0005829">
    <property type="term" value="C:cytosol"/>
    <property type="evidence" value="ECO:0007669"/>
    <property type="project" value="TreeGrafter"/>
</dbReference>
<dbReference type="GO" id="GO:0016887">
    <property type="term" value="F:ATP hydrolysis activity"/>
    <property type="evidence" value="ECO:0007669"/>
    <property type="project" value="TreeGrafter"/>
</dbReference>
<dbReference type="HOGENOM" id="CLU_037612_0_3_2"/>
<evidence type="ECO:0000313" key="2">
    <source>
        <dbReference type="EMBL" id="AIF69133.1"/>
    </source>
</evidence>
<dbReference type="FunFam" id="3.40.50.300:FF:004785">
    <property type="entry name" value="ATPase involved in chromosome partitioning, ParA/MinD family"/>
    <property type="match status" value="1"/>
</dbReference>
<reference evidence="2 3" key="2">
    <citation type="journal article" date="2015" name="Genome Announc.">
        <title>Complete Genome Sequence of Hyperthermophilic Piezophilic Archaeon Palaeococcus pacificus DY20341T, Isolated from Deep-Sea Hydrothermal Sediments.</title>
        <authorList>
            <person name="Zeng X."/>
            <person name="Jebbar M."/>
            <person name="Shao Z."/>
        </authorList>
    </citation>
    <scope>NUCLEOTIDE SEQUENCE [LARGE SCALE GENOMIC DNA]</scope>
    <source>
        <strain evidence="2 3">DY20341</strain>
    </source>
</reference>
<keyword evidence="3" id="KW-1185">Reference proteome</keyword>
<dbReference type="Proteomes" id="UP000027981">
    <property type="component" value="Chromosome"/>
</dbReference>
<dbReference type="KEGG" id="ppac:PAP_03565"/>
<dbReference type="Pfam" id="PF01656">
    <property type="entry name" value="CbiA"/>
    <property type="match status" value="1"/>
</dbReference>
<dbReference type="Gene3D" id="3.40.50.300">
    <property type="entry name" value="P-loop containing nucleotide triphosphate hydrolases"/>
    <property type="match status" value="1"/>
</dbReference>
<dbReference type="eggNOG" id="arCOG00589">
    <property type="taxonomic scope" value="Archaea"/>
</dbReference>
<dbReference type="PANTHER" id="PTHR43384:SF10">
    <property type="entry name" value="ATPASE INVOLVED IN CHROMOSOME PARTITIONING, PARA_MIND FAMILY"/>
    <property type="match status" value="1"/>
</dbReference>
<organism evidence="2 3">
    <name type="scientific">Palaeococcus pacificus DY20341</name>
    <dbReference type="NCBI Taxonomy" id="1343739"/>
    <lineage>
        <taxon>Archaea</taxon>
        <taxon>Methanobacteriati</taxon>
        <taxon>Methanobacteriota</taxon>
        <taxon>Thermococci</taxon>
        <taxon>Thermococcales</taxon>
        <taxon>Thermococcaceae</taxon>
        <taxon>Palaeococcus</taxon>
    </lineage>
</organism>